<proteinExistence type="inferred from homology"/>
<evidence type="ECO:0000256" key="1">
    <source>
        <dbReference type="ARBA" id="ARBA00004414"/>
    </source>
</evidence>
<dbReference type="GO" id="GO:0008270">
    <property type="term" value="F:zinc ion binding"/>
    <property type="evidence" value="ECO:0007669"/>
    <property type="project" value="TreeGrafter"/>
</dbReference>
<evidence type="ECO:0000256" key="2">
    <source>
        <dbReference type="ARBA" id="ARBA00004481"/>
    </source>
</evidence>
<comment type="subcellular location">
    <subcellularLocation>
        <location evidence="2">Endosome membrane</location>
        <topology evidence="2">Peripheral membrane protein</topology>
    </subcellularLocation>
    <subcellularLocation>
        <location evidence="1">Late endosome membrane</location>
    </subcellularLocation>
    <subcellularLocation>
        <location evidence="3">Lysosome membrane</location>
        <topology evidence="3">Peripheral membrane protein</topology>
        <orientation evidence="3">Cytoplasmic side</orientation>
    </subcellularLocation>
</comment>
<keyword evidence="5" id="KW-0479">Metal-binding</keyword>
<dbReference type="AlphaFoldDB" id="A0A0X3PW03"/>
<evidence type="ECO:0000256" key="8">
    <source>
        <dbReference type="SAM" id="MobiDB-lite"/>
    </source>
</evidence>
<dbReference type="EMBL" id="GEEE01010493">
    <property type="protein sequence ID" value="JAP52732.1"/>
    <property type="molecule type" value="Transcribed_RNA"/>
</dbReference>
<keyword evidence="9" id="KW-1133">Transmembrane helix</keyword>
<dbReference type="Pfam" id="PF10601">
    <property type="entry name" value="zf-LITAF-like"/>
    <property type="match status" value="1"/>
</dbReference>
<keyword evidence="9" id="KW-0812">Transmembrane</keyword>
<gene>
    <name evidence="11" type="primary">LITAF</name>
    <name evidence="11" type="ORF">TR162623</name>
</gene>
<dbReference type="GO" id="GO:0005765">
    <property type="term" value="C:lysosomal membrane"/>
    <property type="evidence" value="ECO:0007669"/>
    <property type="project" value="UniProtKB-SubCell"/>
</dbReference>
<feature type="region of interest" description="Disordered" evidence="8">
    <location>
        <begin position="1"/>
        <end position="52"/>
    </location>
</feature>
<feature type="compositionally biased region" description="Pro residues" evidence="8">
    <location>
        <begin position="31"/>
        <end position="42"/>
    </location>
</feature>
<protein>
    <submittedName>
        <fullName evidence="11">Lipopolysaccharide-induced tumor necrosis factor-alpha factor homolog</fullName>
    </submittedName>
</protein>
<reference evidence="11" key="1">
    <citation type="submission" date="2016-01" db="EMBL/GenBank/DDBJ databases">
        <title>Reference transcriptome for the parasite Schistocephalus solidus: insights into the molecular evolution of parasitism.</title>
        <authorList>
            <person name="Hebert F.O."/>
            <person name="Grambauer S."/>
            <person name="Barber I."/>
            <person name="Landry C.R."/>
            <person name="Aubin-Horth N."/>
        </authorList>
    </citation>
    <scope>NUCLEOTIDE SEQUENCE</scope>
</reference>
<evidence type="ECO:0000256" key="6">
    <source>
        <dbReference type="ARBA" id="ARBA00022833"/>
    </source>
</evidence>
<evidence type="ECO:0000256" key="5">
    <source>
        <dbReference type="ARBA" id="ARBA00022723"/>
    </source>
</evidence>
<name>A0A0X3PW03_SCHSO</name>
<evidence type="ECO:0000256" key="9">
    <source>
        <dbReference type="SAM" id="Phobius"/>
    </source>
</evidence>
<sequence>MAANPPVDKTTPPPYPPPPYSGEPYQSQQPPYTPYPPYPGAPYPVDGSQQAPVVAPPTLPSYTGPAFVVATPTPLGPQSTQVLCPTCRIMVFTEVSYESGFLAWICCFFIFILGGVWGCCLIPFCIESCQDVYHRCPSCHGLLGVYSRH</sequence>
<evidence type="ECO:0000256" key="3">
    <source>
        <dbReference type="ARBA" id="ARBA00004630"/>
    </source>
</evidence>
<feature type="transmembrane region" description="Helical" evidence="9">
    <location>
        <begin position="101"/>
        <end position="126"/>
    </location>
</feature>
<dbReference type="PROSITE" id="PS51837">
    <property type="entry name" value="LITAF"/>
    <property type="match status" value="1"/>
</dbReference>
<feature type="compositionally biased region" description="Pro residues" evidence="8">
    <location>
        <begin position="11"/>
        <end position="21"/>
    </location>
</feature>
<keyword evidence="6" id="KW-0862">Zinc</keyword>
<dbReference type="PANTHER" id="PTHR23292">
    <property type="entry name" value="LIPOPOLYSACCHARIDE-INDUCED TUMOR NECROSIS FACTOR-ALPHA FACTOR"/>
    <property type="match status" value="1"/>
</dbReference>
<dbReference type="InterPro" id="IPR006629">
    <property type="entry name" value="LITAF"/>
</dbReference>
<dbReference type="InterPro" id="IPR037519">
    <property type="entry name" value="LITAF_fam"/>
</dbReference>
<evidence type="ECO:0000259" key="10">
    <source>
        <dbReference type="PROSITE" id="PS51837"/>
    </source>
</evidence>
<feature type="domain" description="LITAF" evidence="10">
    <location>
        <begin position="64"/>
        <end position="148"/>
    </location>
</feature>
<dbReference type="PANTHER" id="PTHR23292:SF6">
    <property type="entry name" value="FI16602P1-RELATED"/>
    <property type="match status" value="1"/>
</dbReference>
<comment type="similarity">
    <text evidence="4">Belongs to the CDIP1/LITAF family.</text>
</comment>
<dbReference type="GO" id="GO:0031902">
    <property type="term" value="C:late endosome membrane"/>
    <property type="evidence" value="ECO:0007669"/>
    <property type="project" value="UniProtKB-SubCell"/>
</dbReference>
<evidence type="ECO:0000256" key="4">
    <source>
        <dbReference type="ARBA" id="ARBA00005975"/>
    </source>
</evidence>
<evidence type="ECO:0000313" key="11">
    <source>
        <dbReference type="EMBL" id="JAP52732.1"/>
    </source>
</evidence>
<dbReference type="SMART" id="SM00714">
    <property type="entry name" value="LITAF"/>
    <property type="match status" value="1"/>
</dbReference>
<evidence type="ECO:0000256" key="7">
    <source>
        <dbReference type="ARBA" id="ARBA00023136"/>
    </source>
</evidence>
<accession>A0A0X3PW03</accession>
<organism evidence="11">
    <name type="scientific">Schistocephalus solidus</name>
    <name type="common">Tapeworm</name>
    <dbReference type="NCBI Taxonomy" id="70667"/>
    <lineage>
        <taxon>Eukaryota</taxon>
        <taxon>Metazoa</taxon>
        <taxon>Spiralia</taxon>
        <taxon>Lophotrochozoa</taxon>
        <taxon>Platyhelminthes</taxon>
        <taxon>Cestoda</taxon>
        <taxon>Eucestoda</taxon>
        <taxon>Diphyllobothriidea</taxon>
        <taxon>Diphyllobothriidae</taxon>
        <taxon>Schistocephalus</taxon>
    </lineage>
</organism>
<keyword evidence="7 9" id="KW-0472">Membrane</keyword>